<evidence type="ECO:0000256" key="6">
    <source>
        <dbReference type="ARBA" id="ARBA00022777"/>
    </source>
</evidence>
<dbReference type="Gene3D" id="1.10.510.10">
    <property type="entry name" value="Transferase(Phosphotransferase) domain 1"/>
    <property type="match status" value="1"/>
</dbReference>
<keyword evidence="7 10" id="KW-0067">ATP-binding</keyword>
<evidence type="ECO:0000259" key="12">
    <source>
        <dbReference type="PROSITE" id="PS50011"/>
    </source>
</evidence>
<feature type="domain" description="Protein kinase" evidence="12">
    <location>
        <begin position="152"/>
        <end position="448"/>
    </location>
</feature>
<proteinExistence type="predicted"/>
<dbReference type="Pfam" id="PF00069">
    <property type="entry name" value="Pkinase"/>
    <property type="match status" value="2"/>
</dbReference>
<dbReference type="Proteomes" id="UP001479436">
    <property type="component" value="Unassembled WGS sequence"/>
</dbReference>
<evidence type="ECO:0000256" key="10">
    <source>
        <dbReference type="PROSITE-ProRule" id="PRU10141"/>
    </source>
</evidence>
<reference evidence="14 15" key="1">
    <citation type="submission" date="2023-04" db="EMBL/GenBank/DDBJ databases">
        <title>Genome of Basidiobolus ranarum AG-B5.</title>
        <authorList>
            <person name="Stajich J.E."/>
            <person name="Carter-House D."/>
            <person name="Gryganskyi A."/>
        </authorList>
    </citation>
    <scope>NUCLEOTIDE SEQUENCE [LARGE SCALE GENOMIC DNA]</scope>
    <source>
        <strain evidence="14 15">AG-B5</strain>
    </source>
</reference>
<dbReference type="InterPro" id="IPR050236">
    <property type="entry name" value="Ser_Thr_kinase_AGC"/>
</dbReference>
<evidence type="ECO:0000256" key="5">
    <source>
        <dbReference type="ARBA" id="ARBA00022741"/>
    </source>
</evidence>
<evidence type="ECO:0000259" key="13">
    <source>
        <dbReference type="PROSITE" id="PS51285"/>
    </source>
</evidence>
<dbReference type="PROSITE" id="PS00107">
    <property type="entry name" value="PROTEIN_KINASE_ATP"/>
    <property type="match status" value="1"/>
</dbReference>
<gene>
    <name evidence="14" type="primary">DBF2_1</name>
    <name evidence="14" type="ORF">K7432_000492</name>
</gene>
<dbReference type="Pfam" id="PF00433">
    <property type="entry name" value="Pkinase_C"/>
    <property type="match status" value="1"/>
</dbReference>
<evidence type="ECO:0000256" key="11">
    <source>
        <dbReference type="SAM" id="MobiDB-lite"/>
    </source>
</evidence>
<protein>
    <recommendedName>
        <fullName evidence="1">non-specific serine/threonine protein kinase</fullName>
        <ecNumber evidence="1">2.7.11.1</ecNumber>
    </recommendedName>
</protein>
<evidence type="ECO:0000256" key="3">
    <source>
        <dbReference type="ARBA" id="ARBA00022553"/>
    </source>
</evidence>
<dbReference type="InterPro" id="IPR017892">
    <property type="entry name" value="Pkinase_C"/>
</dbReference>
<organism evidence="14 15">
    <name type="scientific">Basidiobolus ranarum</name>
    <dbReference type="NCBI Taxonomy" id="34480"/>
    <lineage>
        <taxon>Eukaryota</taxon>
        <taxon>Fungi</taxon>
        <taxon>Fungi incertae sedis</taxon>
        <taxon>Zoopagomycota</taxon>
        <taxon>Entomophthoromycotina</taxon>
        <taxon>Basidiobolomycetes</taxon>
        <taxon>Basidiobolales</taxon>
        <taxon>Basidiobolaceae</taxon>
        <taxon>Basidiobolus</taxon>
    </lineage>
</organism>
<dbReference type="PANTHER" id="PTHR24356">
    <property type="entry name" value="SERINE/THREONINE-PROTEIN KINASE"/>
    <property type="match status" value="1"/>
</dbReference>
<dbReference type="SUPFAM" id="SSF56112">
    <property type="entry name" value="Protein kinase-like (PK-like)"/>
    <property type="match status" value="1"/>
</dbReference>
<keyword evidence="15" id="KW-1185">Reference proteome</keyword>
<evidence type="ECO:0000313" key="15">
    <source>
        <dbReference type="Proteomes" id="UP001479436"/>
    </source>
</evidence>
<keyword evidence="2" id="KW-0723">Serine/threonine-protein kinase</keyword>
<dbReference type="EMBL" id="JASJQH010000009">
    <property type="protein sequence ID" value="KAK9768657.1"/>
    <property type="molecule type" value="Genomic_DNA"/>
</dbReference>
<dbReference type="PROSITE" id="PS00108">
    <property type="entry name" value="PROTEIN_KINASE_ST"/>
    <property type="match status" value="1"/>
</dbReference>
<comment type="catalytic activity">
    <reaction evidence="9">
        <text>L-seryl-[protein] + ATP = O-phospho-L-seryl-[protein] + ADP + H(+)</text>
        <dbReference type="Rhea" id="RHEA:17989"/>
        <dbReference type="Rhea" id="RHEA-COMP:9863"/>
        <dbReference type="Rhea" id="RHEA-COMP:11604"/>
        <dbReference type="ChEBI" id="CHEBI:15378"/>
        <dbReference type="ChEBI" id="CHEBI:29999"/>
        <dbReference type="ChEBI" id="CHEBI:30616"/>
        <dbReference type="ChEBI" id="CHEBI:83421"/>
        <dbReference type="ChEBI" id="CHEBI:456216"/>
        <dbReference type="EC" id="2.7.11.1"/>
    </reaction>
</comment>
<dbReference type="PANTHER" id="PTHR24356:SF417">
    <property type="entry name" value="CELL CYCLE PROTEIN KINASE DBF2-RELATED"/>
    <property type="match status" value="1"/>
</dbReference>
<evidence type="ECO:0000256" key="9">
    <source>
        <dbReference type="ARBA" id="ARBA00048679"/>
    </source>
</evidence>
<evidence type="ECO:0000256" key="1">
    <source>
        <dbReference type="ARBA" id="ARBA00012513"/>
    </source>
</evidence>
<dbReference type="InterPro" id="IPR017441">
    <property type="entry name" value="Protein_kinase_ATP_BS"/>
</dbReference>
<dbReference type="PROSITE" id="PS51285">
    <property type="entry name" value="AGC_KINASE_CTER"/>
    <property type="match status" value="1"/>
</dbReference>
<dbReference type="PROSITE" id="PS50011">
    <property type="entry name" value="PROTEIN_KINASE_DOM"/>
    <property type="match status" value="1"/>
</dbReference>
<feature type="region of interest" description="Disordered" evidence="11">
    <location>
        <begin position="27"/>
        <end position="55"/>
    </location>
</feature>
<evidence type="ECO:0000313" key="14">
    <source>
        <dbReference type="EMBL" id="KAK9768657.1"/>
    </source>
</evidence>
<comment type="caution">
    <text evidence="14">The sequence shown here is derived from an EMBL/GenBank/DDBJ whole genome shotgun (WGS) entry which is preliminary data.</text>
</comment>
<dbReference type="InterPro" id="IPR000719">
    <property type="entry name" value="Prot_kinase_dom"/>
</dbReference>
<feature type="binding site" evidence="10">
    <location>
        <position position="181"/>
    </location>
    <ligand>
        <name>ATP</name>
        <dbReference type="ChEBI" id="CHEBI:30616"/>
    </ligand>
</feature>
<evidence type="ECO:0000256" key="4">
    <source>
        <dbReference type="ARBA" id="ARBA00022679"/>
    </source>
</evidence>
<dbReference type="InterPro" id="IPR011009">
    <property type="entry name" value="Kinase-like_dom_sf"/>
</dbReference>
<dbReference type="EC" id="2.7.11.1" evidence="1"/>
<dbReference type="CDD" id="cd05600">
    <property type="entry name" value="STKc_Sid2p_like"/>
    <property type="match status" value="1"/>
</dbReference>
<evidence type="ECO:0000256" key="2">
    <source>
        <dbReference type="ARBA" id="ARBA00022527"/>
    </source>
</evidence>
<dbReference type="SMART" id="SM00220">
    <property type="entry name" value="S_TKc"/>
    <property type="match status" value="1"/>
</dbReference>
<comment type="catalytic activity">
    <reaction evidence="8">
        <text>L-threonyl-[protein] + ATP = O-phospho-L-threonyl-[protein] + ADP + H(+)</text>
        <dbReference type="Rhea" id="RHEA:46608"/>
        <dbReference type="Rhea" id="RHEA-COMP:11060"/>
        <dbReference type="Rhea" id="RHEA-COMP:11605"/>
        <dbReference type="ChEBI" id="CHEBI:15378"/>
        <dbReference type="ChEBI" id="CHEBI:30013"/>
        <dbReference type="ChEBI" id="CHEBI:30616"/>
        <dbReference type="ChEBI" id="CHEBI:61977"/>
        <dbReference type="ChEBI" id="CHEBI:456216"/>
        <dbReference type="EC" id="2.7.11.1"/>
    </reaction>
</comment>
<dbReference type="SMART" id="SM00133">
    <property type="entry name" value="S_TK_X"/>
    <property type="match status" value="1"/>
</dbReference>
<feature type="domain" description="AGC-kinase C-terminal" evidence="13">
    <location>
        <begin position="449"/>
        <end position="532"/>
    </location>
</feature>
<dbReference type="InterPro" id="IPR000961">
    <property type="entry name" value="AGC-kinase_C"/>
</dbReference>
<dbReference type="Gene3D" id="3.30.200.20">
    <property type="entry name" value="Phosphorylase Kinase, domain 1"/>
    <property type="match status" value="1"/>
</dbReference>
<name>A0ABR2X4E9_9FUNG</name>
<dbReference type="InterPro" id="IPR008271">
    <property type="entry name" value="Ser/Thr_kinase_AS"/>
</dbReference>
<dbReference type="GO" id="GO:0016301">
    <property type="term" value="F:kinase activity"/>
    <property type="evidence" value="ECO:0007669"/>
    <property type="project" value="UniProtKB-KW"/>
</dbReference>
<keyword evidence="4" id="KW-0808">Transferase</keyword>
<keyword evidence="6 14" id="KW-0418">Kinase</keyword>
<evidence type="ECO:0000256" key="7">
    <source>
        <dbReference type="ARBA" id="ARBA00022840"/>
    </source>
</evidence>
<accession>A0ABR2X4E9</accession>
<keyword evidence="5 10" id="KW-0547">Nucleotide-binding</keyword>
<evidence type="ECO:0000256" key="8">
    <source>
        <dbReference type="ARBA" id="ARBA00047899"/>
    </source>
</evidence>
<sequence>MSAQEIDKIAKDMNHISLQELLGALPTSPQDRPNCNKIGSDSPDNGRVERASTAQYSRPNSMFEAAGSGSLLPNVSPATKRKCVTAQVYFLEYYFDLLTYIHKRKMRLERFKLEANHKEWTEEEKAGEWKRYCGKERVYLRKRRTRTRVTHFHILTQVGQGGYGQVFLARKKDTGEVCALKKMNKKLLHRHNEIQHILTERDVLTSANSPWLVGLLYAFQDIDNVYLAMEYVPGGDLRTLLNNNGCIAEEFTSFYIAEIVMAVSALHQLGYIHRDLKPENFLIDAAGHVKLTDFGLSTGSISPLKIESLRIKLEAVKDKQIVHRTPVERRSIHRSVRREYIDWAYSLVGSADYMAPEILENAGYDFMVDYWSIGCIMFEFLAGYAPFTAPSMEEVWGNVYHWDEVLERPQFEDGEELSDESWDLITKLITYRDQRYSTVSQIQNHPFFAQLDWDHLREIKNPPFVPQLESEEDVSHFDDFNNPDDMEMYKDVHLKQQQLEESLTGKDRNERLPRSTFVGFTFQHKDQRAWNAKKEQLASTPQEEFGTMF</sequence>
<keyword evidence="3" id="KW-0597">Phosphoprotein</keyword>
<feature type="compositionally biased region" description="Polar residues" evidence="11">
    <location>
        <begin position="27"/>
        <end position="43"/>
    </location>
</feature>